<proteinExistence type="predicted"/>
<evidence type="ECO:0000313" key="1">
    <source>
        <dbReference type="EMBL" id="GJE87315.1"/>
    </source>
</evidence>
<gene>
    <name evidence="1" type="ORF">PsYK624_033980</name>
</gene>
<dbReference type="AlphaFoldDB" id="A0A9P3G488"/>
<sequence length="95" mass="10819">MRASGRLIAVDLPPYHHHCRRRRYLCYLRHHRGRAINIRHAIQWRDSSWVAPPPSVMIPGGATQAKSRNPRSVIWRRSSSSTASLRSVMIPGDAA</sequence>
<evidence type="ECO:0000313" key="2">
    <source>
        <dbReference type="Proteomes" id="UP000703269"/>
    </source>
</evidence>
<organism evidence="1 2">
    <name type="scientific">Phanerochaete sordida</name>
    <dbReference type="NCBI Taxonomy" id="48140"/>
    <lineage>
        <taxon>Eukaryota</taxon>
        <taxon>Fungi</taxon>
        <taxon>Dikarya</taxon>
        <taxon>Basidiomycota</taxon>
        <taxon>Agaricomycotina</taxon>
        <taxon>Agaricomycetes</taxon>
        <taxon>Polyporales</taxon>
        <taxon>Phanerochaetaceae</taxon>
        <taxon>Phanerochaete</taxon>
    </lineage>
</organism>
<protein>
    <submittedName>
        <fullName evidence="1">Uncharacterized protein</fullName>
    </submittedName>
</protein>
<comment type="caution">
    <text evidence="1">The sequence shown here is derived from an EMBL/GenBank/DDBJ whole genome shotgun (WGS) entry which is preliminary data.</text>
</comment>
<name>A0A9P3G488_9APHY</name>
<dbReference type="EMBL" id="BPQB01000006">
    <property type="protein sequence ID" value="GJE87315.1"/>
    <property type="molecule type" value="Genomic_DNA"/>
</dbReference>
<reference evidence="1 2" key="1">
    <citation type="submission" date="2021-08" db="EMBL/GenBank/DDBJ databases">
        <title>Draft Genome Sequence of Phanerochaete sordida strain YK-624.</title>
        <authorList>
            <person name="Mori T."/>
            <person name="Dohra H."/>
            <person name="Suzuki T."/>
            <person name="Kawagishi H."/>
            <person name="Hirai H."/>
        </authorList>
    </citation>
    <scope>NUCLEOTIDE SEQUENCE [LARGE SCALE GENOMIC DNA]</scope>
    <source>
        <strain evidence="1 2">YK-624</strain>
    </source>
</reference>
<keyword evidence="2" id="KW-1185">Reference proteome</keyword>
<accession>A0A9P3G488</accession>
<dbReference type="Proteomes" id="UP000703269">
    <property type="component" value="Unassembled WGS sequence"/>
</dbReference>